<dbReference type="PANTHER" id="PTHR35072">
    <property type="entry name" value="COILED-COIL DOMAIN-CONTAINING PROTEIN 91"/>
    <property type="match status" value="1"/>
</dbReference>
<dbReference type="EMBL" id="JANPWB010000008">
    <property type="protein sequence ID" value="KAJ1165856.1"/>
    <property type="molecule type" value="Genomic_DNA"/>
</dbReference>
<dbReference type="Proteomes" id="UP001066276">
    <property type="component" value="Chromosome 4_2"/>
</dbReference>
<protein>
    <submittedName>
        <fullName evidence="2">Uncharacterized protein</fullName>
    </submittedName>
</protein>
<dbReference type="AlphaFoldDB" id="A0AAV7SP23"/>
<evidence type="ECO:0000313" key="2">
    <source>
        <dbReference type="EMBL" id="KAJ1165856.1"/>
    </source>
</evidence>
<proteinExistence type="predicted"/>
<accession>A0AAV7SP23</accession>
<evidence type="ECO:0000256" key="1">
    <source>
        <dbReference type="SAM" id="Coils"/>
    </source>
</evidence>
<dbReference type="GO" id="GO:0005802">
    <property type="term" value="C:trans-Golgi network"/>
    <property type="evidence" value="ECO:0007669"/>
    <property type="project" value="TreeGrafter"/>
</dbReference>
<feature type="coiled-coil region" evidence="1">
    <location>
        <begin position="218"/>
        <end position="281"/>
    </location>
</feature>
<dbReference type="InterPro" id="IPR034592">
    <property type="entry name" value="CCDC91"/>
</dbReference>
<comment type="caution">
    <text evidence="2">The sequence shown here is derived from an EMBL/GenBank/DDBJ whole genome shotgun (WGS) entry which is preliminary data.</text>
</comment>
<reference evidence="2" key="1">
    <citation type="journal article" date="2022" name="bioRxiv">
        <title>Sequencing and chromosome-scale assembly of the giantPleurodeles waltlgenome.</title>
        <authorList>
            <person name="Brown T."/>
            <person name="Elewa A."/>
            <person name="Iarovenko S."/>
            <person name="Subramanian E."/>
            <person name="Araus A.J."/>
            <person name="Petzold A."/>
            <person name="Susuki M."/>
            <person name="Suzuki K.-i.T."/>
            <person name="Hayashi T."/>
            <person name="Toyoda A."/>
            <person name="Oliveira C."/>
            <person name="Osipova E."/>
            <person name="Leigh N.D."/>
            <person name="Simon A."/>
            <person name="Yun M.H."/>
        </authorList>
    </citation>
    <scope>NUCLEOTIDE SEQUENCE</scope>
    <source>
        <strain evidence="2">20211129_DDA</strain>
        <tissue evidence="2">Liver</tissue>
    </source>
</reference>
<sequence length="285" mass="31231">MVFTVIVWWKKSPVKKTGCGCLELTDSRRIGERFRLYDGEGKSVSGSTMLKERIFGSGRPETEIAKRARTENLSKQESVGAMDDDDFGGFEAAETFDSGDGETQSVSPAIPWAAFPAVSVIHGSKTGLGDSLLELPQSSACLLPSEMFMTTGDSSLSTAQSPATSVIHSALTEQVLASQSPALDEVPVSLLDVQENAGVDALADVLEDAEPLESKRTEVSLQQIITNLDIKLQAAEEEKGKMRKELEDMMKTHGLPGTDYLKEKNEEIISHRERYRQLQVHFIYT</sequence>
<organism evidence="2 3">
    <name type="scientific">Pleurodeles waltl</name>
    <name type="common">Iberian ribbed newt</name>
    <dbReference type="NCBI Taxonomy" id="8319"/>
    <lineage>
        <taxon>Eukaryota</taxon>
        <taxon>Metazoa</taxon>
        <taxon>Chordata</taxon>
        <taxon>Craniata</taxon>
        <taxon>Vertebrata</taxon>
        <taxon>Euteleostomi</taxon>
        <taxon>Amphibia</taxon>
        <taxon>Batrachia</taxon>
        <taxon>Caudata</taxon>
        <taxon>Salamandroidea</taxon>
        <taxon>Salamandridae</taxon>
        <taxon>Pleurodelinae</taxon>
        <taxon>Pleurodeles</taxon>
    </lineage>
</organism>
<keyword evidence="1" id="KW-0175">Coiled coil</keyword>
<gene>
    <name evidence="2" type="ORF">NDU88_006273</name>
</gene>
<evidence type="ECO:0000313" key="3">
    <source>
        <dbReference type="Proteomes" id="UP001066276"/>
    </source>
</evidence>
<dbReference type="GO" id="GO:0005829">
    <property type="term" value="C:cytosol"/>
    <property type="evidence" value="ECO:0007669"/>
    <property type="project" value="GOC"/>
</dbReference>
<name>A0AAV7SP23_PLEWA</name>
<dbReference type="GO" id="GO:0090160">
    <property type="term" value="P:Golgi to lysosome transport"/>
    <property type="evidence" value="ECO:0007669"/>
    <property type="project" value="TreeGrafter"/>
</dbReference>
<dbReference type="PANTHER" id="PTHR35072:SF1">
    <property type="entry name" value="COILED-COIL DOMAIN-CONTAINING PROTEIN 91"/>
    <property type="match status" value="1"/>
</dbReference>
<keyword evidence="3" id="KW-1185">Reference proteome</keyword>